<dbReference type="Gramene" id="TuG1812G0200002857.01.T01">
    <property type="protein sequence ID" value="TuG1812G0200002857.01.T01.cds403647"/>
    <property type="gene ID" value="TuG1812G0200002857.01"/>
</dbReference>
<feature type="region of interest" description="Disordered" evidence="1">
    <location>
        <begin position="29"/>
        <end position="65"/>
    </location>
</feature>
<reference evidence="2" key="3">
    <citation type="submission" date="2022-06" db="UniProtKB">
        <authorList>
            <consortium name="EnsemblPlants"/>
        </authorList>
    </citation>
    <scope>IDENTIFICATION</scope>
</reference>
<dbReference type="Proteomes" id="UP000015106">
    <property type="component" value="Chromosome 2"/>
</dbReference>
<reference evidence="2" key="2">
    <citation type="submission" date="2018-03" db="EMBL/GenBank/DDBJ databases">
        <title>The Triticum urartu genome reveals the dynamic nature of wheat genome evolution.</title>
        <authorList>
            <person name="Ling H."/>
            <person name="Ma B."/>
            <person name="Shi X."/>
            <person name="Liu H."/>
            <person name="Dong L."/>
            <person name="Sun H."/>
            <person name="Cao Y."/>
            <person name="Gao Q."/>
            <person name="Zheng S."/>
            <person name="Li Y."/>
            <person name="Yu Y."/>
            <person name="Du H."/>
            <person name="Qi M."/>
            <person name="Li Y."/>
            <person name="Yu H."/>
            <person name="Cui Y."/>
            <person name="Wang N."/>
            <person name="Chen C."/>
            <person name="Wu H."/>
            <person name="Zhao Y."/>
            <person name="Zhang J."/>
            <person name="Li Y."/>
            <person name="Zhou W."/>
            <person name="Zhang B."/>
            <person name="Hu W."/>
            <person name="Eijk M."/>
            <person name="Tang J."/>
            <person name="Witsenboer H."/>
            <person name="Zhao S."/>
            <person name="Li Z."/>
            <person name="Zhang A."/>
            <person name="Wang D."/>
            <person name="Liang C."/>
        </authorList>
    </citation>
    <scope>NUCLEOTIDE SEQUENCE [LARGE SCALE GENOMIC DNA]</scope>
    <source>
        <strain evidence="2">cv. G1812</strain>
    </source>
</reference>
<evidence type="ECO:0000256" key="1">
    <source>
        <dbReference type="SAM" id="MobiDB-lite"/>
    </source>
</evidence>
<dbReference type="EnsemblPlants" id="TuG1812G0200002857.01.T01">
    <property type="protein sequence ID" value="TuG1812G0200002857.01.T01.cds403647"/>
    <property type="gene ID" value="TuG1812G0200002857.01"/>
</dbReference>
<name>A0A8R7TH92_TRIUA</name>
<reference evidence="3" key="1">
    <citation type="journal article" date="2013" name="Nature">
        <title>Draft genome of the wheat A-genome progenitor Triticum urartu.</title>
        <authorList>
            <person name="Ling H.Q."/>
            <person name="Zhao S."/>
            <person name="Liu D."/>
            <person name="Wang J."/>
            <person name="Sun H."/>
            <person name="Zhang C."/>
            <person name="Fan H."/>
            <person name="Li D."/>
            <person name="Dong L."/>
            <person name="Tao Y."/>
            <person name="Gao C."/>
            <person name="Wu H."/>
            <person name="Li Y."/>
            <person name="Cui Y."/>
            <person name="Guo X."/>
            <person name="Zheng S."/>
            <person name="Wang B."/>
            <person name="Yu K."/>
            <person name="Liang Q."/>
            <person name="Yang W."/>
            <person name="Lou X."/>
            <person name="Chen J."/>
            <person name="Feng M."/>
            <person name="Jian J."/>
            <person name="Zhang X."/>
            <person name="Luo G."/>
            <person name="Jiang Y."/>
            <person name="Liu J."/>
            <person name="Wang Z."/>
            <person name="Sha Y."/>
            <person name="Zhang B."/>
            <person name="Wu H."/>
            <person name="Tang D."/>
            <person name="Shen Q."/>
            <person name="Xue P."/>
            <person name="Zou S."/>
            <person name="Wang X."/>
            <person name="Liu X."/>
            <person name="Wang F."/>
            <person name="Yang Y."/>
            <person name="An X."/>
            <person name="Dong Z."/>
            <person name="Zhang K."/>
            <person name="Zhang X."/>
            <person name="Luo M.C."/>
            <person name="Dvorak J."/>
            <person name="Tong Y."/>
            <person name="Wang J."/>
            <person name="Yang H."/>
            <person name="Li Z."/>
            <person name="Wang D."/>
            <person name="Zhang A."/>
            <person name="Wang J."/>
        </authorList>
    </citation>
    <scope>NUCLEOTIDE SEQUENCE</scope>
    <source>
        <strain evidence="3">cv. G1812</strain>
    </source>
</reference>
<accession>A0A8R7TH92</accession>
<evidence type="ECO:0000313" key="3">
    <source>
        <dbReference type="Proteomes" id="UP000015106"/>
    </source>
</evidence>
<protein>
    <submittedName>
        <fullName evidence="2">Uncharacterized protein</fullName>
    </submittedName>
</protein>
<feature type="compositionally biased region" description="Basic residues" evidence="1">
    <location>
        <begin position="54"/>
        <end position="65"/>
    </location>
</feature>
<keyword evidence="3" id="KW-1185">Reference proteome</keyword>
<evidence type="ECO:0000313" key="2">
    <source>
        <dbReference type="EnsemblPlants" id="TuG1812G0200002857.01.T01.cds403647"/>
    </source>
</evidence>
<sequence length="65" mass="7507">MSCVLTCSMLQYVLFEQREHPIVWRVVQEGADGSRQGDGMEKERTPPPSSNLSHHYHHKKKETIS</sequence>
<dbReference type="AlphaFoldDB" id="A0A8R7TH92"/>
<proteinExistence type="predicted"/>
<organism evidence="2 3">
    <name type="scientific">Triticum urartu</name>
    <name type="common">Red wild einkorn</name>
    <name type="synonym">Crithodium urartu</name>
    <dbReference type="NCBI Taxonomy" id="4572"/>
    <lineage>
        <taxon>Eukaryota</taxon>
        <taxon>Viridiplantae</taxon>
        <taxon>Streptophyta</taxon>
        <taxon>Embryophyta</taxon>
        <taxon>Tracheophyta</taxon>
        <taxon>Spermatophyta</taxon>
        <taxon>Magnoliopsida</taxon>
        <taxon>Liliopsida</taxon>
        <taxon>Poales</taxon>
        <taxon>Poaceae</taxon>
        <taxon>BOP clade</taxon>
        <taxon>Pooideae</taxon>
        <taxon>Triticodae</taxon>
        <taxon>Triticeae</taxon>
        <taxon>Triticinae</taxon>
        <taxon>Triticum</taxon>
    </lineage>
</organism>